<feature type="region of interest" description="Disordered" evidence="3">
    <location>
        <begin position="1"/>
        <end position="31"/>
    </location>
</feature>
<dbReference type="PANTHER" id="PTHR42760">
    <property type="entry name" value="SHORT-CHAIN DEHYDROGENASES/REDUCTASES FAMILY MEMBER"/>
    <property type="match status" value="1"/>
</dbReference>
<reference evidence="4 5" key="1">
    <citation type="submission" date="2018-03" db="EMBL/GenBank/DDBJ databases">
        <title>Genome sequencing of Phreatobacter sp.</title>
        <authorList>
            <person name="Kim S.-J."/>
            <person name="Heo J."/>
            <person name="Kwon S.-W."/>
        </authorList>
    </citation>
    <scope>NUCLEOTIDE SEQUENCE [LARGE SCALE GENOMIC DNA]</scope>
    <source>
        <strain evidence="4 5">S-12</strain>
    </source>
</reference>
<evidence type="ECO:0000256" key="3">
    <source>
        <dbReference type="SAM" id="MobiDB-lite"/>
    </source>
</evidence>
<keyword evidence="5" id="KW-1185">Reference proteome</keyword>
<accession>A0A2S0NAX0</accession>
<name>A0A2S0NAX0_9HYPH</name>
<sequence length="283" mass="29370">MHHAPDAARPGRRPAVPPHAPAEARPMSAPSTSLSLAGLNALVIGGSSGIGEAIAHGYAEAGARVAIAARSPDKLDAAAARLAAAHPGSKGYVADVTADGELARLAETVTRDLGPIDVLVPCQGTTIIKPTLDFTQEEVEFIVRTNQTSVFFSCTVFGRLMLERGSGAIVNIASLSAHRGWPKACPYAMTKHAVVGLTQTLAAEWAPQGVRVNAISPGFFMTELNAAKMPPDRKENALRRTPMGRWGKTQELVGAAVYLASPAASFVTGTVIAVDGGYLASGI</sequence>
<dbReference type="Proteomes" id="UP000237889">
    <property type="component" value="Chromosome"/>
</dbReference>
<dbReference type="Pfam" id="PF13561">
    <property type="entry name" value="adh_short_C2"/>
    <property type="match status" value="1"/>
</dbReference>
<dbReference type="PRINTS" id="PR00081">
    <property type="entry name" value="GDHRDH"/>
</dbReference>
<protein>
    <submittedName>
        <fullName evidence="4">2-deoxy-D-gluconate 3-dehydrogenase</fullName>
    </submittedName>
</protein>
<dbReference type="PRINTS" id="PR00080">
    <property type="entry name" value="SDRFAMILY"/>
</dbReference>
<dbReference type="AlphaFoldDB" id="A0A2S0NAX0"/>
<dbReference type="KEGG" id="phr:C6569_09690"/>
<dbReference type="InterPro" id="IPR020904">
    <property type="entry name" value="Sc_DH/Rdtase_CS"/>
</dbReference>
<dbReference type="InterPro" id="IPR036291">
    <property type="entry name" value="NAD(P)-bd_dom_sf"/>
</dbReference>
<dbReference type="SUPFAM" id="SSF51735">
    <property type="entry name" value="NAD(P)-binding Rossmann-fold domains"/>
    <property type="match status" value="1"/>
</dbReference>
<comment type="similarity">
    <text evidence="1">Belongs to the short-chain dehydrogenases/reductases (SDR) family.</text>
</comment>
<evidence type="ECO:0000256" key="2">
    <source>
        <dbReference type="ARBA" id="ARBA00023002"/>
    </source>
</evidence>
<dbReference type="EMBL" id="CP027668">
    <property type="protein sequence ID" value="AVO45310.1"/>
    <property type="molecule type" value="Genomic_DNA"/>
</dbReference>
<dbReference type="OrthoDB" id="9796652at2"/>
<evidence type="ECO:0000256" key="1">
    <source>
        <dbReference type="ARBA" id="ARBA00006484"/>
    </source>
</evidence>
<proteinExistence type="inferred from homology"/>
<dbReference type="PANTHER" id="PTHR42760:SF115">
    <property type="entry name" value="3-OXOACYL-[ACYL-CARRIER-PROTEIN] REDUCTASE FABG"/>
    <property type="match status" value="1"/>
</dbReference>
<dbReference type="InterPro" id="IPR002347">
    <property type="entry name" value="SDR_fam"/>
</dbReference>
<dbReference type="FunFam" id="3.40.50.720:FF:000084">
    <property type="entry name" value="Short-chain dehydrogenase reductase"/>
    <property type="match status" value="1"/>
</dbReference>
<gene>
    <name evidence="4" type="ORF">C6569_09690</name>
</gene>
<keyword evidence="2" id="KW-0560">Oxidoreductase</keyword>
<dbReference type="PROSITE" id="PS00061">
    <property type="entry name" value="ADH_SHORT"/>
    <property type="match status" value="1"/>
</dbReference>
<dbReference type="GO" id="GO:0016616">
    <property type="term" value="F:oxidoreductase activity, acting on the CH-OH group of donors, NAD or NADP as acceptor"/>
    <property type="evidence" value="ECO:0007669"/>
    <property type="project" value="TreeGrafter"/>
</dbReference>
<evidence type="ECO:0000313" key="4">
    <source>
        <dbReference type="EMBL" id="AVO45310.1"/>
    </source>
</evidence>
<dbReference type="Gene3D" id="3.40.50.720">
    <property type="entry name" value="NAD(P)-binding Rossmann-like Domain"/>
    <property type="match status" value="1"/>
</dbReference>
<organism evidence="4 5">
    <name type="scientific">Phreatobacter cathodiphilus</name>
    <dbReference type="NCBI Taxonomy" id="1868589"/>
    <lineage>
        <taxon>Bacteria</taxon>
        <taxon>Pseudomonadati</taxon>
        <taxon>Pseudomonadota</taxon>
        <taxon>Alphaproteobacteria</taxon>
        <taxon>Hyphomicrobiales</taxon>
        <taxon>Phreatobacteraceae</taxon>
        <taxon>Phreatobacter</taxon>
    </lineage>
</organism>
<evidence type="ECO:0000313" key="5">
    <source>
        <dbReference type="Proteomes" id="UP000237889"/>
    </source>
</evidence>